<reference evidence="3 4" key="1">
    <citation type="submission" date="2023-09" db="EMBL/GenBank/DDBJ databases">
        <authorList>
            <person name="Rey-Velasco X."/>
        </authorList>
    </citation>
    <scope>NUCLEOTIDE SEQUENCE [LARGE SCALE GENOMIC DNA]</scope>
    <source>
        <strain evidence="3 4">W431</strain>
    </source>
</reference>
<comment type="caution">
    <text evidence="3">The sequence shown here is derived from an EMBL/GenBank/DDBJ whole genome shotgun (WGS) entry which is preliminary data.</text>
</comment>
<dbReference type="InterPro" id="IPR025110">
    <property type="entry name" value="AMP-bd_C"/>
</dbReference>
<dbReference type="PANTHER" id="PTHR43767:SF1">
    <property type="entry name" value="NONRIBOSOMAL PEPTIDE SYNTHASE PES1 (EUROFUNG)-RELATED"/>
    <property type="match status" value="1"/>
</dbReference>
<protein>
    <submittedName>
        <fullName evidence="3">AMP-binding protein</fullName>
    </submittedName>
</protein>
<proteinExistence type="predicted"/>
<evidence type="ECO:0000259" key="1">
    <source>
        <dbReference type="Pfam" id="PF00501"/>
    </source>
</evidence>
<evidence type="ECO:0000313" key="3">
    <source>
        <dbReference type="EMBL" id="MDT0603887.1"/>
    </source>
</evidence>
<evidence type="ECO:0000259" key="2">
    <source>
        <dbReference type="Pfam" id="PF13193"/>
    </source>
</evidence>
<dbReference type="InterPro" id="IPR050237">
    <property type="entry name" value="ATP-dep_AMP-bd_enzyme"/>
</dbReference>
<dbReference type="Gene3D" id="3.30.300.30">
    <property type="match status" value="1"/>
</dbReference>
<dbReference type="Proteomes" id="UP001266357">
    <property type="component" value="Unassembled WGS sequence"/>
</dbReference>
<accession>A0ABU3A2U5</accession>
<dbReference type="RefSeq" id="WP_311581008.1">
    <property type="nucleotide sequence ID" value="NZ_JAVRIF010000004.1"/>
</dbReference>
<feature type="domain" description="AMP-dependent synthetase/ligase" evidence="1">
    <location>
        <begin position="12"/>
        <end position="356"/>
    </location>
</feature>
<organism evidence="3 4">
    <name type="scientific">Thalassotalea castellviae</name>
    <dbReference type="NCBI Taxonomy" id="3075612"/>
    <lineage>
        <taxon>Bacteria</taxon>
        <taxon>Pseudomonadati</taxon>
        <taxon>Pseudomonadota</taxon>
        <taxon>Gammaproteobacteria</taxon>
        <taxon>Alteromonadales</taxon>
        <taxon>Colwelliaceae</taxon>
        <taxon>Thalassotalea</taxon>
    </lineage>
</organism>
<dbReference type="Pfam" id="PF13193">
    <property type="entry name" value="AMP-binding_C"/>
    <property type="match status" value="1"/>
</dbReference>
<dbReference type="Gene3D" id="3.40.50.12780">
    <property type="entry name" value="N-terminal domain of ligase-like"/>
    <property type="match status" value="1"/>
</dbReference>
<dbReference type="InterPro" id="IPR020845">
    <property type="entry name" value="AMP-binding_CS"/>
</dbReference>
<dbReference type="PANTHER" id="PTHR43767">
    <property type="entry name" value="LONG-CHAIN-FATTY-ACID--COA LIGASE"/>
    <property type="match status" value="1"/>
</dbReference>
<dbReference type="EMBL" id="JAVRIF010000004">
    <property type="protein sequence ID" value="MDT0603887.1"/>
    <property type="molecule type" value="Genomic_DNA"/>
</dbReference>
<name>A0ABU3A2U5_9GAMM</name>
<keyword evidence="4" id="KW-1185">Reference proteome</keyword>
<gene>
    <name evidence="3" type="ORF">RM573_09800</name>
</gene>
<sequence>MLKTADYISFHAKLNPDSLAVVELSSGRQWSYLEFDIAVAKCCSVLKKNKVKAGDRVTVLSKNNAEYVMLFFASMRIGAIFVPLNWRLTPTELSYLISDVEPTMLIGDDCLKYANLAGTVISDIIEQISTADVFESITDEINIDSPALILFTSGTSGKPKGALLSKRNIEQTCINASLLCEVTKSSVYLCDAPFFHVIGLVANVCTAIMRGASFYISDGFSPSKTLNNLYDTRLAITHYFCVPQMAQALRTEQSFESSKLNNLVAIFTGGAPNPSADINAWLEDGILAVDGYGSSEAGTVFGMPINKSFIAQHAGAVGFAAPDMKALIVDENGTECVVGQPGELLLKGDNIIAGYWGRARESDSAFTADGWFATGDIARVDQDGCYWIIGRSKDMYISGGENVYPAEIEHCLASHPLVKESAVVGVADERWGEVGHLYIVLKNDKDKPNTEVVLAFLTEQLAKYKVPKYISYIKALPKNATGKILKKALAKNNKPEY</sequence>
<evidence type="ECO:0000313" key="4">
    <source>
        <dbReference type="Proteomes" id="UP001266357"/>
    </source>
</evidence>
<dbReference type="InterPro" id="IPR045851">
    <property type="entry name" value="AMP-bd_C_sf"/>
</dbReference>
<dbReference type="InterPro" id="IPR000873">
    <property type="entry name" value="AMP-dep_synth/lig_dom"/>
</dbReference>
<dbReference type="PROSITE" id="PS00455">
    <property type="entry name" value="AMP_BINDING"/>
    <property type="match status" value="1"/>
</dbReference>
<dbReference type="Pfam" id="PF00501">
    <property type="entry name" value="AMP-binding"/>
    <property type="match status" value="1"/>
</dbReference>
<dbReference type="InterPro" id="IPR042099">
    <property type="entry name" value="ANL_N_sf"/>
</dbReference>
<feature type="domain" description="AMP-binding enzyme C-terminal" evidence="2">
    <location>
        <begin position="407"/>
        <end position="483"/>
    </location>
</feature>
<dbReference type="SUPFAM" id="SSF56801">
    <property type="entry name" value="Acetyl-CoA synthetase-like"/>
    <property type="match status" value="1"/>
</dbReference>